<proteinExistence type="predicted"/>
<evidence type="ECO:0000313" key="2">
    <source>
        <dbReference type="Proteomes" id="UP000019473"/>
    </source>
</evidence>
<dbReference type="InterPro" id="IPR026893">
    <property type="entry name" value="Tyr/Ser_Pase_IphP-type"/>
</dbReference>
<dbReference type="Proteomes" id="UP000019473">
    <property type="component" value="Unassembled WGS sequence"/>
</dbReference>
<dbReference type="AlphaFoldDB" id="W9WB17"/>
<dbReference type="eggNOG" id="ENOG502S8V4">
    <property type="taxonomic scope" value="Eukaryota"/>
</dbReference>
<dbReference type="OrthoDB" id="9988524at2759"/>
<name>W9WB17_9EURO</name>
<dbReference type="Pfam" id="PF13350">
    <property type="entry name" value="Y_phosphatase3"/>
    <property type="match status" value="2"/>
</dbReference>
<evidence type="ECO:0000313" key="1">
    <source>
        <dbReference type="EMBL" id="EXJ65138.1"/>
    </source>
</evidence>
<dbReference type="RefSeq" id="XP_007753705.1">
    <property type="nucleotide sequence ID" value="XM_007755515.1"/>
</dbReference>
<keyword evidence="2" id="KW-1185">Reference proteome</keyword>
<dbReference type="PANTHER" id="PTHR31126:SF10">
    <property type="entry name" value="PROTEIN PHOSPHATASE, PUTATIVE (AFU_ORTHOLOGUE AFUA_6G06650)-RELATED"/>
    <property type="match status" value="1"/>
</dbReference>
<reference evidence="1 2" key="1">
    <citation type="submission" date="2013-03" db="EMBL/GenBank/DDBJ databases">
        <title>The Genome Sequence of Cladophialophora yegresii CBS 114405.</title>
        <authorList>
            <consortium name="The Broad Institute Genomics Platform"/>
            <person name="Cuomo C."/>
            <person name="de Hoog S."/>
            <person name="Gorbushina A."/>
            <person name="Walker B."/>
            <person name="Young S.K."/>
            <person name="Zeng Q."/>
            <person name="Gargeya S."/>
            <person name="Fitzgerald M."/>
            <person name="Haas B."/>
            <person name="Abouelleil A."/>
            <person name="Allen A.W."/>
            <person name="Alvarado L."/>
            <person name="Arachchi H.M."/>
            <person name="Berlin A.M."/>
            <person name="Chapman S.B."/>
            <person name="Gainer-Dewar J."/>
            <person name="Goldberg J."/>
            <person name="Griggs A."/>
            <person name="Gujja S."/>
            <person name="Hansen M."/>
            <person name="Howarth C."/>
            <person name="Imamovic A."/>
            <person name="Ireland A."/>
            <person name="Larimer J."/>
            <person name="McCowan C."/>
            <person name="Murphy C."/>
            <person name="Pearson M."/>
            <person name="Poon T.W."/>
            <person name="Priest M."/>
            <person name="Roberts A."/>
            <person name="Saif S."/>
            <person name="Shea T."/>
            <person name="Sisk P."/>
            <person name="Sykes S."/>
            <person name="Wortman J."/>
            <person name="Nusbaum C."/>
            <person name="Birren B."/>
        </authorList>
    </citation>
    <scope>NUCLEOTIDE SEQUENCE [LARGE SCALE GENOMIC DNA]</scope>
    <source>
        <strain evidence="1 2">CBS 114405</strain>
    </source>
</reference>
<comment type="caution">
    <text evidence="1">The sequence shown here is derived from an EMBL/GenBank/DDBJ whole genome shotgun (WGS) entry which is preliminary data.</text>
</comment>
<dbReference type="HOGENOM" id="CLU_057546_2_0_1"/>
<organism evidence="1 2">
    <name type="scientific">Cladophialophora yegresii CBS 114405</name>
    <dbReference type="NCBI Taxonomy" id="1182544"/>
    <lineage>
        <taxon>Eukaryota</taxon>
        <taxon>Fungi</taxon>
        <taxon>Dikarya</taxon>
        <taxon>Ascomycota</taxon>
        <taxon>Pezizomycotina</taxon>
        <taxon>Eurotiomycetes</taxon>
        <taxon>Chaetothyriomycetidae</taxon>
        <taxon>Chaetothyriales</taxon>
        <taxon>Herpotrichiellaceae</taxon>
        <taxon>Cladophialophora</taxon>
    </lineage>
</organism>
<dbReference type="EMBL" id="AMGW01000001">
    <property type="protein sequence ID" value="EXJ65138.1"/>
    <property type="molecule type" value="Genomic_DNA"/>
</dbReference>
<accession>W9WB17</accession>
<dbReference type="Gene3D" id="3.90.190.10">
    <property type="entry name" value="Protein tyrosine phosphatase superfamily"/>
    <property type="match status" value="1"/>
</dbReference>
<evidence type="ECO:0008006" key="3">
    <source>
        <dbReference type="Google" id="ProtNLM"/>
    </source>
</evidence>
<dbReference type="VEuPathDB" id="FungiDB:A1O7_01478"/>
<dbReference type="InterPro" id="IPR029021">
    <property type="entry name" value="Prot-tyrosine_phosphatase-like"/>
</dbReference>
<dbReference type="GeneID" id="19176090"/>
<dbReference type="PANTHER" id="PTHR31126">
    <property type="entry name" value="TYROSINE-PROTEIN PHOSPHATASE"/>
    <property type="match status" value="1"/>
</dbReference>
<gene>
    <name evidence="1" type="ORF">A1O7_01478</name>
</gene>
<sequence>MGTTAAAHPAITYHFDNLLNFRDVGTHVNTLMERTVLRTGLLFRSARPDEASQSDRDQLVNKYHVKTIIDLRSKTEHINAAKKRSGVDPSVNSAALSTTNKAFDNEVRHPVEIPGIRYKYINLNGKGFERHLIWQLRYTSLAKLVFLMALGYRTEGISVLGKELMLPRGLIGLGIDTLDCSGPEIKEVFDVLADADAWPVMINCTQGKDRTGITILLVLVLCGVDLGAITQDYVKSEEELEPEKAERMTEIQSIGLDESFATCPPDFCGKVVQHLESKYGGIDSYLAKISVDTTHSERVRQILKANG</sequence>
<dbReference type="STRING" id="1182544.W9WB17"/>
<dbReference type="SUPFAM" id="SSF52799">
    <property type="entry name" value="(Phosphotyrosine protein) phosphatases II"/>
    <property type="match status" value="1"/>
</dbReference>
<dbReference type="GO" id="GO:0004721">
    <property type="term" value="F:phosphoprotein phosphatase activity"/>
    <property type="evidence" value="ECO:0007669"/>
    <property type="project" value="InterPro"/>
</dbReference>
<protein>
    <recommendedName>
        <fullName evidence="3">Tyrosine specific protein phosphatases domain-containing protein</fullName>
    </recommendedName>
</protein>